<feature type="binding site" evidence="10">
    <location>
        <position position="112"/>
    </location>
    <ligand>
        <name>Mn(2+)</name>
        <dbReference type="ChEBI" id="CHEBI:29035"/>
    </ligand>
</feature>
<keyword evidence="13" id="KW-1185">Reference proteome</keyword>
<dbReference type="NCBIfam" id="NF002995">
    <property type="entry name" value="PRK03759.1"/>
    <property type="match status" value="1"/>
</dbReference>
<dbReference type="EC" id="5.3.3.2" evidence="3 10"/>
<evidence type="ECO:0000256" key="10">
    <source>
        <dbReference type="HAMAP-Rule" id="MF_00202"/>
    </source>
</evidence>
<dbReference type="Gene3D" id="3.90.79.10">
    <property type="entry name" value="Nucleoside Triphosphate Pyrophosphohydrolase"/>
    <property type="match status" value="1"/>
</dbReference>
<dbReference type="HAMAP" id="MF_00202">
    <property type="entry name" value="Idi"/>
    <property type="match status" value="1"/>
</dbReference>
<comment type="subcellular location">
    <subcellularLocation>
        <location evidence="10">Cytoplasm</location>
    </subcellularLocation>
</comment>
<evidence type="ECO:0000256" key="6">
    <source>
        <dbReference type="ARBA" id="ARBA00022842"/>
    </source>
</evidence>
<comment type="cofactor">
    <cofactor evidence="10">
        <name>Mg(2+)</name>
        <dbReference type="ChEBI" id="CHEBI:18420"/>
    </cofactor>
    <text evidence="10">Binds 1 Mg(2+) ion per subunit. The magnesium ion binds only when substrate is bound.</text>
</comment>
<comment type="similarity">
    <text evidence="2 10">Belongs to the IPP isomerase type 1 family.</text>
</comment>
<feature type="binding site" evidence="10">
    <location>
        <position position="114"/>
    </location>
    <ligand>
        <name>Mn(2+)</name>
        <dbReference type="ChEBI" id="CHEBI:29035"/>
    </ligand>
</feature>
<dbReference type="PANTHER" id="PTHR10885">
    <property type="entry name" value="ISOPENTENYL-DIPHOSPHATE DELTA-ISOMERASE"/>
    <property type="match status" value="1"/>
</dbReference>
<feature type="binding site" evidence="10">
    <location>
        <position position="85"/>
    </location>
    <ligand>
        <name>Mg(2+)</name>
        <dbReference type="ChEBI" id="CHEBI:18420"/>
    </ligand>
</feature>
<evidence type="ECO:0000256" key="3">
    <source>
        <dbReference type="ARBA" id="ARBA00012057"/>
    </source>
</evidence>
<reference evidence="13" key="1">
    <citation type="journal article" date="2019" name="Int. J. Syst. Evol. Microbiol.">
        <title>The Global Catalogue of Microorganisms (GCM) 10K type strain sequencing project: providing services to taxonomists for standard genome sequencing and annotation.</title>
        <authorList>
            <consortium name="The Broad Institute Genomics Platform"/>
            <consortium name="The Broad Institute Genome Sequencing Center for Infectious Disease"/>
            <person name="Wu L."/>
            <person name="Ma J."/>
        </authorList>
    </citation>
    <scope>NUCLEOTIDE SEQUENCE [LARGE SCALE GENOMIC DNA]</scope>
    <source>
        <strain evidence="13">KCTC 32255</strain>
    </source>
</reference>
<keyword evidence="5 10" id="KW-0479">Metal-binding</keyword>
<comment type="catalytic activity">
    <reaction evidence="10">
        <text>isopentenyl diphosphate = dimethylallyl diphosphate</text>
        <dbReference type="Rhea" id="RHEA:23284"/>
        <dbReference type="ChEBI" id="CHEBI:57623"/>
        <dbReference type="ChEBI" id="CHEBI:128769"/>
        <dbReference type="EC" id="5.3.3.2"/>
    </reaction>
</comment>
<proteinExistence type="inferred from homology"/>
<dbReference type="Proteomes" id="UP001596337">
    <property type="component" value="Unassembled WGS sequence"/>
</dbReference>
<evidence type="ECO:0000256" key="9">
    <source>
        <dbReference type="ARBA" id="ARBA00023235"/>
    </source>
</evidence>
<sequence length="191" mass="21268">MEDVVLVDDEGNRIGTADKATVHHRETPLHLAFSAYVFNARGEFLITRRAATKKTWPHAWTNSCCGHPLPNEGLPDAVVRRLQDELGLASTAVDLVLPTFRYRAEMPNGVVENEICPVFRVRADDMPRPEPTEVSDTLWLPWDTFVSGVLSGELTISPWCYEQVVALSELSDDPRDWDVASTSELPPAARA</sequence>
<dbReference type="EMBL" id="JBHSXX010000001">
    <property type="protein sequence ID" value="MFC6865670.1"/>
    <property type="molecule type" value="Genomic_DNA"/>
</dbReference>
<keyword evidence="9 10" id="KW-0413">Isomerase</keyword>
<dbReference type="SUPFAM" id="SSF55811">
    <property type="entry name" value="Nudix"/>
    <property type="match status" value="1"/>
</dbReference>
<feature type="domain" description="Nudix hydrolase" evidence="11">
    <location>
        <begin position="28"/>
        <end position="162"/>
    </location>
</feature>
<evidence type="ECO:0000256" key="2">
    <source>
        <dbReference type="ARBA" id="ARBA00007579"/>
    </source>
</evidence>
<keyword evidence="6 10" id="KW-0460">Magnesium</keyword>
<dbReference type="PANTHER" id="PTHR10885:SF0">
    <property type="entry name" value="ISOPENTENYL-DIPHOSPHATE DELTA-ISOMERASE"/>
    <property type="match status" value="1"/>
</dbReference>
<comment type="caution">
    <text evidence="12">The sequence shown here is derived from an EMBL/GenBank/DDBJ whole genome shotgun (WGS) entry which is preliminary data.</text>
</comment>
<dbReference type="InterPro" id="IPR000086">
    <property type="entry name" value="NUDIX_hydrolase_dom"/>
</dbReference>
<evidence type="ECO:0000256" key="5">
    <source>
        <dbReference type="ARBA" id="ARBA00022723"/>
    </source>
</evidence>
<evidence type="ECO:0000256" key="7">
    <source>
        <dbReference type="ARBA" id="ARBA00023211"/>
    </source>
</evidence>
<comment type="cofactor">
    <cofactor evidence="10">
        <name>Mn(2+)</name>
        <dbReference type="ChEBI" id="CHEBI:29035"/>
    </cofactor>
    <text evidence="10">Binds 1 Mn(2+) ion per subunit.</text>
</comment>
<keyword evidence="7 10" id="KW-0464">Manganese</keyword>
<accession>A0ABW2BT15</accession>
<evidence type="ECO:0000313" key="12">
    <source>
        <dbReference type="EMBL" id="MFC6865670.1"/>
    </source>
</evidence>
<dbReference type="GO" id="GO:0004452">
    <property type="term" value="F:isopentenyl-diphosphate delta-isomerase activity"/>
    <property type="evidence" value="ECO:0007669"/>
    <property type="project" value="UniProtKB-EC"/>
</dbReference>
<dbReference type="InterPro" id="IPR015797">
    <property type="entry name" value="NUDIX_hydrolase-like_dom_sf"/>
</dbReference>
<dbReference type="PROSITE" id="PS51462">
    <property type="entry name" value="NUDIX"/>
    <property type="match status" value="1"/>
</dbReference>
<feature type="active site" evidence="10">
    <location>
        <position position="114"/>
    </location>
</feature>
<dbReference type="CDD" id="cd02885">
    <property type="entry name" value="NUDIX_IPP_Isomerase"/>
    <property type="match status" value="1"/>
</dbReference>
<dbReference type="InterPro" id="IPR056375">
    <property type="entry name" value="Idi_bact"/>
</dbReference>
<comment type="function">
    <text evidence="10">Catalyzes the 1,3-allylic rearrangement of the homoallylic substrate isopentenyl (IPP) to its highly electrophilic allylic isomer, dimethylallyl diphosphate (DMAPP).</text>
</comment>
<evidence type="ECO:0000256" key="8">
    <source>
        <dbReference type="ARBA" id="ARBA00023229"/>
    </source>
</evidence>
<organism evidence="12 13">
    <name type="scientific">Haloechinothrix salitolerans</name>
    <dbReference type="NCBI Taxonomy" id="926830"/>
    <lineage>
        <taxon>Bacteria</taxon>
        <taxon>Bacillati</taxon>
        <taxon>Actinomycetota</taxon>
        <taxon>Actinomycetes</taxon>
        <taxon>Pseudonocardiales</taxon>
        <taxon>Pseudonocardiaceae</taxon>
        <taxon>Haloechinothrix</taxon>
    </lineage>
</organism>
<dbReference type="InterPro" id="IPR011876">
    <property type="entry name" value="IsopentenylPP_isomerase_typ1"/>
</dbReference>
<feature type="active site" evidence="10">
    <location>
        <position position="65"/>
    </location>
</feature>
<feature type="binding site" evidence="10">
    <location>
        <position position="67"/>
    </location>
    <ligand>
        <name>Mn(2+)</name>
        <dbReference type="ChEBI" id="CHEBI:29035"/>
    </ligand>
</feature>
<keyword evidence="8 10" id="KW-0414">Isoprene biosynthesis</keyword>
<feature type="binding site" evidence="10">
    <location>
        <position position="23"/>
    </location>
    <ligand>
        <name>Mn(2+)</name>
        <dbReference type="ChEBI" id="CHEBI:29035"/>
    </ligand>
</feature>
<dbReference type="Pfam" id="PF00293">
    <property type="entry name" value="NUDIX"/>
    <property type="match status" value="1"/>
</dbReference>
<dbReference type="NCBIfam" id="TIGR02150">
    <property type="entry name" value="IPP_isom_1"/>
    <property type="match status" value="1"/>
</dbReference>
<dbReference type="RefSeq" id="WP_345392191.1">
    <property type="nucleotide sequence ID" value="NZ_BAABLA010000007.1"/>
</dbReference>
<comment type="pathway">
    <text evidence="1 10">Isoprenoid biosynthesis; dimethylallyl diphosphate biosynthesis; dimethylallyl diphosphate from isopentenyl diphosphate: step 1/1.</text>
</comment>
<name>A0ABW2BT15_9PSEU</name>
<evidence type="ECO:0000256" key="4">
    <source>
        <dbReference type="ARBA" id="ARBA00022490"/>
    </source>
</evidence>
<dbReference type="PIRSF" id="PIRSF018427">
    <property type="entry name" value="Isopntndiph_ism"/>
    <property type="match status" value="1"/>
</dbReference>
<evidence type="ECO:0000313" key="13">
    <source>
        <dbReference type="Proteomes" id="UP001596337"/>
    </source>
</evidence>
<gene>
    <name evidence="10 12" type="primary">idi</name>
    <name evidence="12" type="ORF">ACFQGD_00765</name>
</gene>
<evidence type="ECO:0000256" key="1">
    <source>
        <dbReference type="ARBA" id="ARBA00004826"/>
    </source>
</evidence>
<feature type="binding site" evidence="10">
    <location>
        <position position="30"/>
    </location>
    <ligand>
        <name>Mn(2+)</name>
        <dbReference type="ChEBI" id="CHEBI:29035"/>
    </ligand>
</feature>
<keyword evidence="4 10" id="KW-0963">Cytoplasm</keyword>
<protein>
    <recommendedName>
        <fullName evidence="3 10">Isopentenyl-diphosphate Delta-isomerase</fullName>
        <shortName evidence="10">IPP isomerase</shortName>
        <ecNumber evidence="3 10">5.3.3.2</ecNumber>
    </recommendedName>
    <alternativeName>
        <fullName evidence="10">IPP:DMAPP isomerase</fullName>
    </alternativeName>
    <alternativeName>
        <fullName evidence="10">Isopentenyl pyrophosphate isomerase</fullName>
    </alternativeName>
</protein>
<evidence type="ECO:0000259" key="11">
    <source>
        <dbReference type="PROSITE" id="PS51462"/>
    </source>
</evidence>